<dbReference type="RefSeq" id="WP_071986371.1">
    <property type="nucleotide sequence ID" value="NZ_CABHPY010000121.1"/>
</dbReference>
<proteinExistence type="predicted"/>
<dbReference type="AlphaFoldDB" id="A0A0T9UQQ1"/>
<name>A0A0T9UQQ1_YERAL</name>
<dbReference type="Proteomes" id="UP000041595">
    <property type="component" value="Unassembled WGS sequence"/>
</dbReference>
<protein>
    <submittedName>
        <fullName evidence="1">Integrase</fullName>
    </submittedName>
</protein>
<reference evidence="1 2" key="1">
    <citation type="submission" date="2015-03" db="EMBL/GenBank/DDBJ databases">
        <authorList>
            <person name="Murphy D."/>
        </authorList>
    </citation>
    <scope>NUCLEOTIDE SEQUENCE [LARGE SCALE GENOMIC DNA]</scope>
    <source>
        <strain evidence="1 2">IP06005</strain>
    </source>
</reference>
<organism evidence="1 2">
    <name type="scientific">Yersinia aldovae</name>
    <dbReference type="NCBI Taxonomy" id="29483"/>
    <lineage>
        <taxon>Bacteria</taxon>
        <taxon>Pseudomonadati</taxon>
        <taxon>Pseudomonadota</taxon>
        <taxon>Gammaproteobacteria</taxon>
        <taxon>Enterobacterales</taxon>
        <taxon>Yersiniaceae</taxon>
        <taxon>Yersinia</taxon>
    </lineage>
</organism>
<dbReference type="SUPFAM" id="SSF56349">
    <property type="entry name" value="DNA breaking-rejoining enzymes"/>
    <property type="match status" value="1"/>
</dbReference>
<dbReference type="OrthoDB" id="7064909at2"/>
<gene>
    <name evidence="1" type="ORF">ERS137965_03519</name>
</gene>
<accession>A0A0T9UQQ1</accession>
<evidence type="ECO:0000313" key="2">
    <source>
        <dbReference type="Proteomes" id="UP000041595"/>
    </source>
</evidence>
<dbReference type="EMBL" id="CQEJ01000024">
    <property type="protein sequence ID" value="CNL61361.1"/>
    <property type="molecule type" value="Genomic_DNA"/>
</dbReference>
<sequence length="43" mass="4717">MKSRDRNLKSVQALLGHSSVAVTLEYVEGNIGNLRLALEETFG</sequence>
<dbReference type="GO" id="GO:0003677">
    <property type="term" value="F:DNA binding"/>
    <property type="evidence" value="ECO:0007669"/>
    <property type="project" value="InterPro"/>
</dbReference>
<evidence type="ECO:0000313" key="1">
    <source>
        <dbReference type="EMBL" id="CNL61361.1"/>
    </source>
</evidence>
<dbReference type="STRING" id="1453495.AT01_1789"/>
<dbReference type="InterPro" id="IPR011010">
    <property type="entry name" value="DNA_brk_join_enz"/>
</dbReference>